<dbReference type="EMBL" id="GBEZ01014734">
    <property type="protein sequence ID" value="JAC71364.1"/>
    <property type="molecule type" value="Transcribed_RNA"/>
</dbReference>
<proteinExistence type="predicted"/>
<evidence type="ECO:0000256" key="1">
    <source>
        <dbReference type="SAM" id="MobiDB-lite"/>
    </source>
</evidence>
<sequence>GTPSPGLRPVSKRGRAALGPGLPEQSVQGLGYVEVVYDVEEPPQDPNPGLGRPGEHQHPLQVLLPAEAHHEHRRDSESRRKLPVQALVQALLGRPALALRVVLAEHEQVLLDLEEDDALDPVPQRAERGEQVGKPLGRRPHRHEDIHGADRPAAPLLQVLPHEGDVCRPEGHPRLQHVQHRLSALVVDVQRVQESF</sequence>
<feature type="compositionally biased region" description="Basic and acidic residues" evidence="1">
    <location>
        <begin position="67"/>
        <end position="80"/>
    </location>
</feature>
<reference evidence="2" key="1">
    <citation type="submission" date="2014-05" db="EMBL/GenBank/DDBJ databases">
        <title>The transcriptome of the halophilic microalga Tetraselmis sp. GSL018 isolated from the Great Salt Lake, Utah.</title>
        <authorList>
            <person name="Jinkerson R.E."/>
            <person name="D'Adamo S."/>
            <person name="Posewitz M.C."/>
        </authorList>
    </citation>
    <scope>NUCLEOTIDE SEQUENCE</scope>
    <source>
        <strain evidence="2">GSL018</strain>
    </source>
</reference>
<protein>
    <submittedName>
        <fullName evidence="2">Uncharacterized protein</fullName>
    </submittedName>
</protein>
<organism evidence="2">
    <name type="scientific">Tetraselmis sp. GSL018</name>
    <dbReference type="NCBI Taxonomy" id="582737"/>
    <lineage>
        <taxon>Eukaryota</taxon>
        <taxon>Viridiplantae</taxon>
        <taxon>Chlorophyta</taxon>
        <taxon>core chlorophytes</taxon>
        <taxon>Chlorodendrophyceae</taxon>
        <taxon>Chlorodendrales</taxon>
        <taxon>Chlorodendraceae</taxon>
        <taxon>Tetraselmis</taxon>
    </lineage>
</organism>
<feature type="region of interest" description="Disordered" evidence="1">
    <location>
        <begin position="1"/>
        <end position="25"/>
    </location>
</feature>
<feature type="non-terminal residue" evidence="2">
    <location>
        <position position="1"/>
    </location>
</feature>
<gene>
    <name evidence="2" type="ORF">TSPGSL018_2090</name>
</gene>
<accession>A0A061RKS3</accession>
<evidence type="ECO:0000313" key="2">
    <source>
        <dbReference type="EMBL" id="JAC71364.1"/>
    </source>
</evidence>
<feature type="region of interest" description="Disordered" evidence="1">
    <location>
        <begin position="38"/>
        <end position="80"/>
    </location>
</feature>
<dbReference type="AlphaFoldDB" id="A0A061RKS3"/>
<name>A0A061RKS3_9CHLO</name>